<dbReference type="Pfam" id="PF01168">
    <property type="entry name" value="Ala_racemase_N"/>
    <property type="match status" value="1"/>
</dbReference>
<name>A0AAP4D6K6_9PROT</name>
<evidence type="ECO:0000259" key="3">
    <source>
        <dbReference type="SMART" id="SM01119"/>
    </source>
</evidence>
<dbReference type="GO" id="GO:0036088">
    <property type="term" value="P:D-serine catabolic process"/>
    <property type="evidence" value="ECO:0007669"/>
    <property type="project" value="TreeGrafter"/>
</dbReference>
<feature type="domain" description="D-serine dehydratase-like" evidence="3">
    <location>
        <begin position="243"/>
        <end position="335"/>
    </location>
</feature>
<dbReference type="InterPro" id="IPR051466">
    <property type="entry name" value="D-amino_acid_metab_enzyme"/>
</dbReference>
<dbReference type="SMART" id="SM01119">
    <property type="entry name" value="D-ser_dehydrat"/>
    <property type="match status" value="1"/>
</dbReference>
<dbReference type="Gene3D" id="3.20.20.10">
    <property type="entry name" value="Alanine racemase"/>
    <property type="match status" value="1"/>
</dbReference>
<evidence type="ECO:0000313" key="4">
    <source>
        <dbReference type="EMBL" id="MDF1587497.1"/>
    </source>
</evidence>
<keyword evidence="5" id="KW-1185">Reference proteome</keyword>
<dbReference type="InterPro" id="IPR026956">
    <property type="entry name" value="D-ser_dehydrat-like_dom"/>
</dbReference>
<dbReference type="CDD" id="cd06820">
    <property type="entry name" value="PLPDE_III_LS_D-TA_like"/>
    <property type="match status" value="1"/>
</dbReference>
<evidence type="ECO:0000256" key="1">
    <source>
        <dbReference type="ARBA" id="ARBA00005323"/>
    </source>
</evidence>
<organism evidence="4 5">
    <name type="scientific">Marinimicrococcus flavescens</name>
    <dbReference type="NCBI Taxonomy" id="3031815"/>
    <lineage>
        <taxon>Bacteria</taxon>
        <taxon>Pseudomonadati</taxon>
        <taxon>Pseudomonadota</taxon>
        <taxon>Alphaproteobacteria</taxon>
        <taxon>Geminicoccales</taxon>
        <taxon>Geminicoccaceae</taxon>
        <taxon>Marinimicrococcus</taxon>
    </lineage>
</organism>
<comment type="caution">
    <text evidence="4">The sequence shown here is derived from an EMBL/GenBank/DDBJ whole genome shotgun (WGS) entry which is preliminary data.</text>
</comment>
<dbReference type="RefSeq" id="WP_327789921.1">
    <property type="nucleotide sequence ID" value="NZ_JARGEQ010000135.1"/>
</dbReference>
<reference evidence="4 5" key="1">
    <citation type="submission" date="2023-03" db="EMBL/GenBank/DDBJ databases">
        <title>YIM 152171 draft genome.</title>
        <authorList>
            <person name="Yang Z."/>
        </authorList>
    </citation>
    <scope>NUCLEOTIDE SEQUENCE [LARGE SCALE GENOMIC DNA]</scope>
    <source>
        <strain evidence="4 5">YIM 152171</strain>
    </source>
</reference>
<sequence>MRVEDLDTPTVVVDIARVERNLKRWQDYCDRHGIRNRPHIKTHKVPELAHRQVALGAVGIACQKLGEAEVMADAGIEDILIPYNLLGHAKLDRARALARRVKLTVACDSTVVADGLAEAFAAEGERLAVMVEVDSGMRRCGVGTAEEAAELAVHVAAKKSLRFAGFLTYPAPRGTAQVQEVMSAAKELLAGRGIETPAVSGGGTPDMWRAHEAPVVTEYRVGTYIYYDRMQVAAGAASYEDCALTIRTTVVSRPGSDRAVLDAGSKTLTSDIGSLDGHGYIVEYPEARITKLSEEHAQVDLSACAAKPAVGEQVTVIPNHCCVVSNLFDSVAVARDGRIVGRFPIAARGLVR</sequence>
<proteinExistence type="inferred from homology"/>
<dbReference type="InterPro" id="IPR001608">
    <property type="entry name" value="Ala_racemase_N"/>
</dbReference>
<gene>
    <name evidence="4" type="ORF">PZ740_14005</name>
</gene>
<dbReference type="GO" id="GO:0008721">
    <property type="term" value="F:D-serine ammonia-lyase activity"/>
    <property type="evidence" value="ECO:0007669"/>
    <property type="project" value="TreeGrafter"/>
</dbReference>
<evidence type="ECO:0000313" key="5">
    <source>
        <dbReference type="Proteomes" id="UP001301140"/>
    </source>
</evidence>
<protein>
    <submittedName>
        <fullName evidence="4">D-TA family PLP-dependent enzyme</fullName>
    </submittedName>
</protein>
<dbReference type="PANTHER" id="PTHR28004:SF2">
    <property type="entry name" value="D-SERINE DEHYDRATASE"/>
    <property type="match status" value="1"/>
</dbReference>
<comment type="similarity">
    <text evidence="1">Belongs to the DSD1 family.</text>
</comment>
<dbReference type="InterPro" id="IPR042208">
    <property type="entry name" value="D-ser_dehydrat-like_sf"/>
</dbReference>
<dbReference type="Pfam" id="PF14031">
    <property type="entry name" value="D-ser_dehydrat"/>
    <property type="match status" value="1"/>
</dbReference>
<dbReference type="SUPFAM" id="SSF51419">
    <property type="entry name" value="PLP-binding barrel"/>
    <property type="match status" value="1"/>
</dbReference>
<dbReference type="Proteomes" id="UP001301140">
    <property type="component" value="Unassembled WGS sequence"/>
</dbReference>
<keyword evidence="2" id="KW-0456">Lyase</keyword>
<evidence type="ECO:0000256" key="2">
    <source>
        <dbReference type="ARBA" id="ARBA00023239"/>
    </source>
</evidence>
<dbReference type="EMBL" id="JARGEQ010000135">
    <property type="protein sequence ID" value="MDF1587497.1"/>
    <property type="molecule type" value="Genomic_DNA"/>
</dbReference>
<accession>A0AAP4D6K6</accession>
<dbReference type="AlphaFoldDB" id="A0AAP4D6K6"/>
<dbReference type="Gene3D" id="2.40.37.20">
    <property type="entry name" value="D-serine dehydratase-like domain"/>
    <property type="match status" value="1"/>
</dbReference>
<dbReference type="InterPro" id="IPR029066">
    <property type="entry name" value="PLP-binding_barrel"/>
</dbReference>
<dbReference type="PANTHER" id="PTHR28004">
    <property type="entry name" value="ZGC:162816-RELATED"/>
    <property type="match status" value="1"/>
</dbReference>